<comment type="caution">
    <text evidence="3">The sequence shown here is derived from an EMBL/GenBank/DDBJ whole genome shotgun (WGS) entry which is preliminary data.</text>
</comment>
<keyword evidence="1" id="KW-0472">Membrane</keyword>
<sequence>MDISLLSRMVKELVLKNDRVSLPGLGVFACEYVPASFSDKGFVINPPYRRVFFRSRKEDDGILVSFYAKENGLDESLARKSLEACMAGLKSELETKRVVEFPGFGKLRSTKENTLFFVASPDLDIYPDGFGLSPVSLKSNEEVPDADVLPVSEKVETVQEPVRRWWRPVLLVAGAVVLLLAIFVIAARLFPEMDFINRLLYSEDELELLKWAGYL</sequence>
<gene>
    <name evidence="3" type="ORF">IAB81_08280</name>
</gene>
<feature type="domain" description="CCDC81-like prokaryotic HU" evidence="2">
    <location>
        <begin position="6"/>
        <end position="54"/>
    </location>
</feature>
<evidence type="ECO:0000259" key="2">
    <source>
        <dbReference type="Pfam" id="PF18174"/>
    </source>
</evidence>
<dbReference type="InterPro" id="IPR040495">
    <property type="entry name" value="HU-CCDC81_bac_1"/>
</dbReference>
<reference evidence="3" key="2">
    <citation type="journal article" date="2021" name="PeerJ">
        <title>Extensive microbial diversity within the chicken gut microbiome revealed by metagenomics and culture.</title>
        <authorList>
            <person name="Gilroy R."/>
            <person name="Ravi A."/>
            <person name="Getino M."/>
            <person name="Pursley I."/>
            <person name="Horton D.L."/>
            <person name="Alikhan N.F."/>
            <person name="Baker D."/>
            <person name="Gharbi K."/>
            <person name="Hall N."/>
            <person name="Watson M."/>
            <person name="Adriaenssens E.M."/>
            <person name="Foster-Nyarko E."/>
            <person name="Jarju S."/>
            <person name="Secka A."/>
            <person name="Antonio M."/>
            <person name="Oren A."/>
            <person name="Chaudhuri R.R."/>
            <person name="La Ragione R."/>
            <person name="Hildebrand F."/>
            <person name="Pallen M.J."/>
        </authorList>
    </citation>
    <scope>NUCLEOTIDE SEQUENCE</scope>
    <source>
        <strain evidence="3">B1-8020</strain>
    </source>
</reference>
<keyword evidence="1" id="KW-0812">Transmembrane</keyword>
<evidence type="ECO:0000313" key="4">
    <source>
        <dbReference type="Proteomes" id="UP000823604"/>
    </source>
</evidence>
<proteinExistence type="predicted"/>
<name>A0A9D9IK53_9BACT</name>
<dbReference type="Proteomes" id="UP000823604">
    <property type="component" value="Unassembled WGS sequence"/>
</dbReference>
<feature type="transmembrane region" description="Helical" evidence="1">
    <location>
        <begin position="169"/>
        <end position="190"/>
    </location>
</feature>
<organism evidence="3 4">
    <name type="scientific">Candidatus Merdivivens pullicola</name>
    <dbReference type="NCBI Taxonomy" id="2840872"/>
    <lineage>
        <taxon>Bacteria</taxon>
        <taxon>Pseudomonadati</taxon>
        <taxon>Bacteroidota</taxon>
        <taxon>Bacteroidia</taxon>
        <taxon>Bacteroidales</taxon>
        <taxon>Muribaculaceae</taxon>
        <taxon>Muribaculaceae incertae sedis</taxon>
        <taxon>Candidatus Merdivivens</taxon>
    </lineage>
</organism>
<reference evidence="3" key="1">
    <citation type="submission" date="2020-10" db="EMBL/GenBank/DDBJ databases">
        <authorList>
            <person name="Gilroy R."/>
        </authorList>
    </citation>
    <scope>NUCLEOTIDE SEQUENCE</scope>
    <source>
        <strain evidence="3">B1-8020</strain>
    </source>
</reference>
<accession>A0A9D9IK53</accession>
<evidence type="ECO:0000313" key="3">
    <source>
        <dbReference type="EMBL" id="MBO8473601.1"/>
    </source>
</evidence>
<protein>
    <recommendedName>
        <fullName evidence="2">CCDC81-like prokaryotic HU domain-containing protein</fullName>
    </recommendedName>
</protein>
<dbReference type="EMBL" id="JADIMA010000082">
    <property type="protein sequence ID" value="MBO8473601.1"/>
    <property type="molecule type" value="Genomic_DNA"/>
</dbReference>
<dbReference type="AlphaFoldDB" id="A0A9D9IK53"/>
<keyword evidence="1" id="KW-1133">Transmembrane helix</keyword>
<dbReference type="Pfam" id="PF18174">
    <property type="entry name" value="HU-CCDC81_bac_1"/>
    <property type="match status" value="1"/>
</dbReference>
<evidence type="ECO:0000256" key="1">
    <source>
        <dbReference type="SAM" id="Phobius"/>
    </source>
</evidence>